<evidence type="ECO:0008006" key="4">
    <source>
        <dbReference type="Google" id="ProtNLM"/>
    </source>
</evidence>
<reference evidence="3" key="1">
    <citation type="submission" date="2015-11" db="EMBL/GenBank/DDBJ databases">
        <authorList>
            <person name="Varghese N."/>
        </authorList>
    </citation>
    <scope>NUCLEOTIDE SEQUENCE [LARGE SCALE GENOMIC DNA]</scope>
    <source>
        <strain evidence="3">DSM 45899</strain>
    </source>
</reference>
<dbReference type="Proteomes" id="UP000198802">
    <property type="component" value="Unassembled WGS sequence"/>
</dbReference>
<dbReference type="EMBL" id="FAOZ01000037">
    <property type="protein sequence ID" value="CUU60246.1"/>
    <property type="molecule type" value="Genomic_DNA"/>
</dbReference>
<gene>
    <name evidence="2" type="ORF">Ga0074812_13730</name>
</gene>
<sequence length="47" mass="5000">MKRSVRNLRRTVLAILAAGSLALLTTAAGCQPGEPCPYPPGKHRSHC</sequence>
<evidence type="ECO:0000313" key="2">
    <source>
        <dbReference type="EMBL" id="CUU60246.1"/>
    </source>
</evidence>
<proteinExistence type="predicted"/>
<keyword evidence="3" id="KW-1185">Reference proteome</keyword>
<evidence type="ECO:0000313" key="3">
    <source>
        <dbReference type="Proteomes" id="UP000198802"/>
    </source>
</evidence>
<dbReference type="PROSITE" id="PS51257">
    <property type="entry name" value="PROKAR_LIPOPROTEIN"/>
    <property type="match status" value="1"/>
</dbReference>
<dbReference type="AlphaFoldDB" id="A0A0S4R0A0"/>
<organism evidence="2 3">
    <name type="scientific">Parafrankia irregularis</name>
    <dbReference type="NCBI Taxonomy" id="795642"/>
    <lineage>
        <taxon>Bacteria</taxon>
        <taxon>Bacillati</taxon>
        <taxon>Actinomycetota</taxon>
        <taxon>Actinomycetes</taxon>
        <taxon>Frankiales</taxon>
        <taxon>Frankiaceae</taxon>
        <taxon>Parafrankia</taxon>
    </lineage>
</organism>
<accession>A0A0S4R0A0</accession>
<protein>
    <recommendedName>
        <fullName evidence="4">Lipoprotein</fullName>
    </recommendedName>
</protein>
<evidence type="ECO:0000256" key="1">
    <source>
        <dbReference type="SAM" id="SignalP"/>
    </source>
</evidence>
<dbReference type="RefSeq" id="WP_006541121.1">
    <property type="nucleotide sequence ID" value="NZ_FAOZ01000037.1"/>
</dbReference>
<feature type="signal peptide" evidence="1">
    <location>
        <begin position="1"/>
        <end position="27"/>
    </location>
</feature>
<feature type="chain" id="PRO_5038660595" description="Lipoprotein" evidence="1">
    <location>
        <begin position="28"/>
        <end position="47"/>
    </location>
</feature>
<keyword evidence="1" id="KW-0732">Signal</keyword>
<name>A0A0S4R0A0_9ACTN</name>